<dbReference type="InterPro" id="IPR020845">
    <property type="entry name" value="AMP-binding_CS"/>
</dbReference>
<protein>
    <submittedName>
        <fullName evidence="5">Short-chain-fatty-acid--CoA ligase</fullName>
        <ecNumber evidence="5">6.2.1.-</ecNumber>
    </submittedName>
</protein>
<dbReference type="Pfam" id="PF13193">
    <property type="entry name" value="AMP-binding_C"/>
    <property type="match status" value="1"/>
</dbReference>
<dbReference type="PANTHER" id="PTHR43201:SF5">
    <property type="entry name" value="MEDIUM-CHAIN ACYL-COA LIGASE ACSF2, MITOCHONDRIAL"/>
    <property type="match status" value="1"/>
</dbReference>
<dbReference type="GO" id="GO:0031956">
    <property type="term" value="F:medium-chain fatty acid-CoA ligase activity"/>
    <property type="evidence" value="ECO:0007669"/>
    <property type="project" value="TreeGrafter"/>
</dbReference>
<sequence>MSSLFHMEQPVALPIPVGEQARSFAHAVPHILRAGVLSMHGPKDLLNWARCYARWGFSVGTFLDTAARYCPERIAIIDDIGTITYAELHRQALRLASALQRRGVDQGVQVAIIARNSRVTPMTLAACTYLGAVPMIINPGSSPQQISRTITDYGAAVVIADAEFIPTLEVGDLPLITGYGDHPGVAGFQEVIDQSPAPRLRFHPTPGPTVIMSSGTTGTPKGVVRGVPKSPAVAASLLPKIPWRREGVIQMTCSTYHAWGWLNVNLTFATKSTTILRRVFDPQQAVDDCLRYGVTGILSAAVFLRDFEKTLANQPAEKLRSLRPPEFIASSGNAIPPTLIQALHARFGPVVCNFYGSTEHGPVASASGPELAVDPTRTGTVAPGVRITLYKEDGTPAAPGERGIIYSANSESMIGYLSLRDGVEVRDHMLSTGDYGHFDSEGFLHVHGRCDDMVIKGGENVYPREVEDFLLRQEGIDDVFVRGVRNDIVARLDAYIVRENTERGQALTEESVRDLVRTSLAQHNIPDYICWMDSLPRNDAGKVVPRNLPQPS</sequence>
<comment type="caution">
    <text evidence="5">The sequence shown here is derived from an EMBL/GenBank/DDBJ whole genome shotgun (WGS) entry which is preliminary data.</text>
</comment>
<evidence type="ECO:0000259" key="4">
    <source>
        <dbReference type="Pfam" id="PF13193"/>
    </source>
</evidence>
<dbReference type="STRING" id="1544416.Cocul_00709"/>
<evidence type="ECO:0000259" key="3">
    <source>
        <dbReference type="Pfam" id="PF00501"/>
    </source>
</evidence>
<dbReference type="Gene3D" id="3.40.50.12780">
    <property type="entry name" value="N-terminal domain of ligase-like"/>
    <property type="match status" value="1"/>
</dbReference>
<feature type="domain" description="AMP-dependent synthetase/ligase" evidence="3">
    <location>
        <begin position="65"/>
        <end position="417"/>
    </location>
</feature>
<reference evidence="5 6" key="1">
    <citation type="submission" date="2015-10" db="EMBL/GenBank/DDBJ databases">
        <title>Corynebacteirum lowii and Corynebacterium oculi species nova, derived from human clinical disease and and emended description of Corynebacterium mastiditis.</title>
        <authorList>
            <person name="Bernard K."/>
            <person name="Pacheco A.L."/>
            <person name="Mcdougall C."/>
            <person name="Burtx T."/>
            <person name="Weibe D."/>
            <person name="Tyler S."/>
            <person name="Olson A.B."/>
            <person name="Cnockaert M."/>
            <person name="Eguchi H."/>
            <person name="Kuwahara T."/>
            <person name="Nakayama-Imaohji H."/>
            <person name="Boudewijins M."/>
            <person name="Van Hoecke F."/>
            <person name="Bernier A.-M."/>
            <person name="Vandamme P."/>
        </authorList>
    </citation>
    <scope>NUCLEOTIDE SEQUENCE [LARGE SCALE GENOMIC DNA]</scope>
    <source>
        <strain evidence="5 6">NML 130210</strain>
    </source>
</reference>
<dbReference type="SUPFAM" id="SSF56801">
    <property type="entry name" value="Acetyl-CoA synthetase-like"/>
    <property type="match status" value="1"/>
</dbReference>
<dbReference type="Proteomes" id="UP000050517">
    <property type="component" value="Unassembled WGS sequence"/>
</dbReference>
<dbReference type="GO" id="GO:0006631">
    <property type="term" value="P:fatty acid metabolic process"/>
    <property type="evidence" value="ECO:0007669"/>
    <property type="project" value="TreeGrafter"/>
</dbReference>
<dbReference type="PANTHER" id="PTHR43201">
    <property type="entry name" value="ACYL-COA SYNTHETASE"/>
    <property type="match status" value="1"/>
</dbReference>
<evidence type="ECO:0000313" key="6">
    <source>
        <dbReference type="Proteomes" id="UP000050517"/>
    </source>
</evidence>
<comment type="similarity">
    <text evidence="1">Belongs to the ATP-dependent AMP-binding enzyme family.</text>
</comment>
<proteinExistence type="inferred from homology"/>
<evidence type="ECO:0000256" key="1">
    <source>
        <dbReference type="ARBA" id="ARBA00006432"/>
    </source>
</evidence>
<dbReference type="InterPro" id="IPR042099">
    <property type="entry name" value="ANL_N_sf"/>
</dbReference>
<dbReference type="InterPro" id="IPR025110">
    <property type="entry name" value="AMP-bd_C"/>
</dbReference>
<feature type="domain" description="AMP-binding enzyme C-terminal" evidence="4">
    <location>
        <begin position="465"/>
        <end position="542"/>
    </location>
</feature>
<accession>A0A0Q0UFR7</accession>
<evidence type="ECO:0000256" key="2">
    <source>
        <dbReference type="ARBA" id="ARBA00022598"/>
    </source>
</evidence>
<dbReference type="InterPro" id="IPR045851">
    <property type="entry name" value="AMP-bd_C_sf"/>
</dbReference>
<dbReference type="RefSeq" id="WP_245622083.1">
    <property type="nucleotide sequence ID" value="NZ_LKST01000001.1"/>
</dbReference>
<dbReference type="EMBL" id="LKST01000001">
    <property type="protein sequence ID" value="KQB85563.1"/>
    <property type="molecule type" value="Genomic_DNA"/>
</dbReference>
<keyword evidence="6" id="KW-1185">Reference proteome</keyword>
<dbReference type="Gene3D" id="3.30.300.30">
    <property type="match status" value="1"/>
</dbReference>
<dbReference type="Pfam" id="PF00501">
    <property type="entry name" value="AMP-binding"/>
    <property type="match status" value="1"/>
</dbReference>
<keyword evidence="2 5" id="KW-0436">Ligase</keyword>
<gene>
    <name evidence="5" type="primary">fadK</name>
    <name evidence="5" type="ORF">Cocul_00709</name>
</gene>
<dbReference type="AlphaFoldDB" id="A0A0Q0UFR7"/>
<dbReference type="EC" id="6.2.1.-" evidence="5"/>
<dbReference type="PROSITE" id="PS00455">
    <property type="entry name" value="AMP_BINDING"/>
    <property type="match status" value="1"/>
</dbReference>
<organism evidence="5 6">
    <name type="scientific">Corynebacterium oculi</name>
    <dbReference type="NCBI Taxonomy" id="1544416"/>
    <lineage>
        <taxon>Bacteria</taxon>
        <taxon>Bacillati</taxon>
        <taxon>Actinomycetota</taxon>
        <taxon>Actinomycetes</taxon>
        <taxon>Mycobacteriales</taxon>
        <taxon>Corynebacteriaceae</taxon>
        <taxon>Corynebacterium</taxon>
    </lineage>
</organism>
<dbReference type="InterPro" id="IPR000873">
    <property type="entry name" value="AMP-dep_synth/lig_dom"/>
</dbReference>
<dbReference type="PATRIC" id="fig|1544416.3.peg.710"/>
<evidence type="ECO:0000313" key="5">
    <source>
        <dbReference type="EMBL" id="KQB85563.1"/>
    </source>
</evidence>
<name>A0A0Q0UFR7_9CORY</name>